<dbReference type="EMBL" id="JAQGDS010000005">
    <property type="protein sequence ID" value="KAJ6260457.1"/>
    <property type="molecule type" value="Genomic_DNA"/>
</dbReference>
<feature type="transmembrane region" description="Helical" evidence="1">
    <location>
        <begin position="187"/>
        <end position="205"/>
    </location>
</feature>
<evidence type="ECO:0000313" key="2">
    <source>
        <dbReference type="EMBL" id="KAJ6260457.1"/>
    </source>
</evidence>
<feature type="transmembrane region" description="Helical" evidence="1">
    <location>
        <begin position="117"/>
        <end position="134"/>
    </location>
</feature>
<sequence>MPAWKEKCIKLKLQRDLPSSTHTHKHNHNHNPEQKRRRARIFKLCIPSSKTVSSTLHTLTAPARNPYFYLWLFLSWVSTDLEDGIQLAPPLADFYDFLKGGTEPAAFIRGIDVLRNFTWLLGNPIVSWLVFLGWRPENLNAAFESLAYYDDWFAAYRLARLVVPDLWGLAKRFVLWLLGTTERLSQGAFIAFVVVPFATFNFFVVRKVSPALAVRLHRQFEGNAKVWETHLIQPLVCWFLVSLSSLIPRMRHR</sequence>
<dbReference type="AlphaFoldDB" id="A0AAD6J1R7"/>
<gene>
    <name evidence="2" type="ORF">Dda_4683</name>
</gene>
<keyword evidence="1" id="KW-1133">Transmembrane helix</keyword>
<name>A0AAD6J1R7_DREDA</name>
<proteinExistence type="predicted"/>
<evidence type="ECO:0000313" key="3">
    <source>
        <dbReference type="Proteomes" id="UP001221413"/>
    </source>
</evidence>
<protein>
    <submittedName>
        <fullName evidence="2">Uncharacterized protein</fullName>
    </submittedName>
</protein>
<organism evidence="2 3">
    <name type="scientific">Drechslerella dactyloides</name>
    <name type="common">Nematode-trapping fungus</name>
    <name type="synonym">Arthrobotrys dactyloides</name>
    <dbReference type="NCBI Taxonomy" id="74499"/>
    <lineage>
        <taxon>Eukaryota</taxon>
        <taxon>Fungi</taxon>
        <taxon>Dikarya</taxon>
        <taxon>Ascomycota</taxon>
        <taxon>Pezizomycotina</taxon>
        <taxon>Orbiliomycetes</taxon>
        <taxon>Orbiliales</taxon>
        <taxon>Orbiliaceae</taxon>
        <taxon>Drechslerella</taxon>
    </lineage>
</organism>
<keyword evidence="1" id="KW-0472">Membrane</keyword>
<keyword evidence="3" id="KW-1185">Reference proteome</keyword>
<dbReference type="Proteomes" id="UP001221413">
    <property type="component" value="Unassembled WGS sequence"/>
</dbReference>
<evidence type="ECO:0000256" key="1">
    <source>
        <dbReference type="SAM" id="Phobius"/>
    </source>
</evidence>
<comment type="caution">
    <text evidence="2">The sequence shown here is derived from an EMBL/GenBank/DDBJ whole genome shotgun (WGS) entry which is preliminary data.</text>
</comment>
<accession>A0AAD6J1R7</accession>
<reference evidence="2" key="1">
    <citation type="submission" date="2023-01" db="EMBL/GenBank/DDBJ databases">
        <title>The chitinases involved in constricting ring structure development in the nematode-trapping fungus Drechslerella dactyloides.</title>
        <authorList>
            <person name="Wang R."/>
            <person name="Zhang L."/>
            <person name="Tang P."/>
            <person name="Li S."/>
            <person name="Liang L."/>
        </authorList>
    </citation>
    <scope>NUCLEOTIDE SEQUENCE</scope>
    <source>
        <strain evidence="2">YMF1.00031</strain>
    </source>
</reference>
<keyword evidence="1" id="KW-0812">Transmembrane</keyword>